<dbReference type="EMBL" id="JAUOEK010000145">
    <property type="protein sequence ID" value="MDO5971217.1"/>
    <property type="molecule type" value="Genomic_DNA"/>
</dbReference>
<evidence type="ECO:0000313" key="3">
    <source>
        <dbReference type="Proteomes" id="UP001176883"/>
    </source>
</evidence>
<name>A0ABT8WDY2_9FLAO</name>
<dbReference type="Proteomes" id="UP001176883">
    <property type="component" value="Unassembled WGS sequence"/>
</dbReference>
<dbReference type="Gene3D" id="3.40.30.10">
    <property type="entry name" value="Glutaredoxin"/>
    <property type="match status" value="1"/>
</dbReference>
<keyword evidence="1" id="KW-0732">Signal</keyword>
<feature type="chain" id="PRO_5047257032" evidence="1">
    <location>
        <begin position="40"/>
        <end position="348"/>
    </location>
</feature>
<feature type="non-terminal residue" evidence="2">
    <location>
        <position position="348"/>
    </location>
</feature>
<dbReference type="RefSeq" id="WP_303278921.1">
    <property type="nucleotide sequence ID" value="NZ_JAUOEK010000145.1"/>
</dbReference>
<evidence type="ECO:0000256" key="1">
    <source>
        <dbReference type="SAM" id="SignalP"/>
    </source>
</evidence>
<comment type="caution">
    <text evidence="2">The sequence shown here is derived from an EMBL/GenBank/DDBJ whole genome shotgun (WGS) entry which is preliminary data.</text>
</comment>
<gene>
    <name evidence="2" type="ORF">Q4Q35_15520</name>
</gene>
<protein>
    <submittedName>
        <fullName evidence="2">Uncharacterized protein</fullName>
    </submittedName>
</protein>
<accession>A0ABT8WDY2</accession>
<keyword evidence="3" id="KW-1185">Reference proteome</keyword>
<evidence type="ECO:0000313" key="2">
    <source>
        <dbReference type="EMBL" id="MDO5971217.1"/>
    </source>
</evidence>
<proteinExistence type="predicted"/>
<reference evidence="2" key="1">
    <citation type="submission" date="2023-07" db="EMBL/GenBank/DDBJ databases">
        <title>Two novel species in the genus Flavivirga.</title>
        <authorList>
            <person name="Kwon K."/>
        </authorList>
    </citation>
    <scope>NUCLEOTIDE SEQUENCE</scope>
    <source>
        <strain evidence="2">KCTC 52353</strain>
    </source>
</reference>
<sequence>MKKNRLEMNTYVKIKGAGALKIKISTLLLFCCFTTNIQAQETIAETGIETQADKDWKELKYVMITYGAVKEKQKMEEGEGALGIKRYYDKYFKKRSELAKAFWYKYPQDPRRIQALKFFFSPYAQPYFVPNKISDSLKAFALTIPKRMKYLRKFYRLMPVDKVAYHQWVKAGDDMVNSILNSDADLKSKVDAEFQLTITRELNLNSRLYFMVQRKEKSEADYWEHFEIQSWKHIRLSLERFVDKYAALESVSSYVKDALGAVINYAPAVSDAYWQYFYEITGSNHPQANQLGIKALHKLAAENVAAIEALKEVDYSKPLDMVFTAIDGSIVDLNTMRGKVVLIDFWAT</sequence>
<feature type="signal peptide" evidence="1">
    <location>
        <begin position="1"/>
        <end position="39"/>
    </location>
</feature>
<organism evidence="2 3">
    <name type="scientific">Flavivirga aquimarina</name>
    <dbReference type="NCBI Taxonomy" id="2027862"/>
    <lineage>
        <taxon>Bacteria</taxon>
        <taxon>Pseudomonadati</taxon>
        <taxon>Bacteroidota</taxon>
        <taxon>Flavobacteriia</taxon>
        <taxon>Flavobacteriales</taxon>
        <taxon>Flavobacteriaceae</taxon>
        <taxon>Flavivirga</taxon>
    </lineage>
</organism>